<evidence type="ECO:0000256" key="1">
    <source>
        <dbReference type="SAM" id="MobiDB-lite"/>
    </source>
</evidence>
<sequence>MRRFIGSKKAERANNCQPSREAKPPHVLQTAESKETSPPPQTARVLLAIRSPLCSGVSRSHLCADPPPCCGVGKGSVGRALAHGARDTLLNPIRVLPEDRRLPVTVSQHQGQSSGRRHAFIDL</sequence>
<evidence type="ECO:0000313" key="2">
    <source>
        <dbReference type="EMBL" id="CAJ1081370.1"/>
    </source>
</evidence>
<reference evidence="2" key="1">
    <citation type="submission" date="2023-08" db="EMBL/GenBank/DDBJ databases">
        <authorList>
            <person name="Alioto T."/>
            <person name="Alioto T."/>
            <person name="Gomez Garrido J."/>
        </authorList>
    </citation>
    <scope>NUCLEOTIDE SEQUENCE</scope>
</reference>
<accession>A0AAV1H724</accession>
<gene>
    <name evidence="2" type="ORF">XNOV1_A038459</name>
</gene>
<evidence type="ECO:0000313" key="3">
    <source>
        <dbReference type="Proteomes" id="UP001178508"/>
    </source>
</evidence>
<name>A0AAV1H724_XYRNO</name>
<keyword evidence="3" id="KW-1185">Reference proteome</keyword>
<dbReference type="Proteomes" id="UP001178508">
    <property type="component" value="Chromosome 19"/>
</dbReference>
<protein>
    <submittedName>
        <fullName evidence="2">Unnamed protein product</fullName>
    </submittedName>
</protein>
<dbReference type="AlphaFoldDB" id="A0AAV1H724"/>
<proteinExistence type="predicted"/>
<dbReference type="EMBL" id="OY660882">
    <property type="protein sequence ID" value="CAJ1081370.1"/>
    <property type="molecule type" value="Genomic_DNA"/>
</dbReference>
<feature type="region of interest" description="Disordered" evidence="1">
    <location>
        <begin position="1"/>
        <end position="41"/>
    </location>
</feature>
<organism evidence="2 3">
    <name type="scientific">Xyrichtys novacula</name>
    <name type="common">Pearly razorfish</name>
    <name type="synonym">Hemipteronotus novacula</name>
    <dbReference type="NCBI Taxonomy" id="13765"/>
    <lineage>
        <taxon>Eukaryota</taxon>
        <taxon>Metazoa</taxon>
        <taxon>Chordata</taxon>
        <taxon>Craniata</taxon>
        <taxon>Vertebrata</taxon>
        <taxon>Euteleostomi</taxon>
        <taxon>Actinopterygii</taxon>
        <taxon>Neopterygii</taxon>
        <taxon>Teleostei</taxon>
        <taxon>Neoteleostei</taxon>
        <taxon>Acanthomorphata</taxon>
        <taxon>Eupercaria</taxon>
        <taxon>Labriformes</taxon>
        <taxon>Labridae</taxon>
        <taxon>Xyrichtys</taxon>
    </lineage>
</organism>